<dbReference type="RefSeq" id="WP_327098449.1">
    <property type="nucleotide sequence ID" value="NZ_CP109149.1"/>
</dbReference>
<dbReference type="InterPro" id="IPR036271">
    <property type="entry name" value="Tet_transcr_reg_TetR-rel_C_sf"/>
</dbReference>
<name>A0ABZ1YSI9_9NOCA</name>
<dbReference type="PRINTS" id="PR00455">
    <property type="entry name" value="HTHTETR"/>
</dbReference>
<dbReference type="PROSITE" id="PS01081">
    <property type="entry name" value="HTH_TETR_1"/>
    <property type="match status" value="1"/>
</dbReference>
<dbReference type="SUPFAM" id="SSF46689">
    <property type="entry name" value="Homeodomain-like"/>
    <property type="match status" value="1"/>
</dbReference>
<dbReference type="InterPro" id="IPR050109">
    <property type="entry name" value="HTH-type_TetR-like_transc_reg"/>
</dbReference>
<evidence type="ECO:0000259" key="5">
    <source>
        <dbReference type="PROSITE" id="PS50977"/>
    </source>
</evidence>
<evidence type="ECO:0000256" key="3">
    <source>
        <dbReference type="ARBA" id="ARBA00023163"/>
    </source>
</evidence>
<dbReference type="PANTHER" id="PTHR30055">
    <property type="entry name" value="HTH-TYPE TRANSCRIPTIONAL REGULATOR RUTR"/>
    <property type="match status" value="1"/>
</dbReference>
<dbReference type="InterPro" id="IPR023772">
    <property type="entry name" value="DNA-bd_HTH_TetR-type_CS"/>
</dbReference>
<feature type="DNA-binding region" description="H-T-H motif" evidence="4">
    <location>
        <begin position="40"/>
        <end position="59"/>
    </location>
</feature>
<organism evidence="6 7">
    <name type="scientific">Nocardia vinacea</name>
    <dbReference type="NCBI Taxonomy" id="96468"/>
    <lineage>
        <taxon>Bacteria</taxon>
        <taxon>Bacillati</taxon>
        <taxon>Actinomycetota</taxon>
        <taxon>Actinomycetes</taxon>
        <taxon>Mycobacteriales</taxon>
        <taxon>Nocardiaceae</taxon>
        <taxon>Nocardia</taxon>
    </lineage>
</organism>
<dbReference type="Proteomes" id="UP001432062">
    <property type="component" value="Chromosome"/>
</dbReference>
<keyword evidence="1" id="KW-0805">Transcription regulation</keyword>
<reference evidence="6" key="1">
    <citation type="submission" date="2022-10" db="EMBL/GenBank/DDBJ databases">
        <title>The complete genomes of actinobacterial strains from the NBC collection.</title>
        <authorList>
            <person name="Joergensen T.S."/>
            <person name="Alvarez Arevalo M."/>
            <person name="Sterndorff E.B."/>
            <person name="Faurdal D."/>
            <person name="Vuksanovic O."/>
            <person name="Mourched A.-S."/>
            <person name="Charusanti P."/>
            <person name="Shaw S."/>
            <person name="Blin K."/>
            <person name="Weber T."/>
        </authorList>
    </citation>
    <scope>NUCLEOTIDE SEQUENCE</scope>
    <source>
        <strain evidence="6">NBC_01482</strain>
    </source>
</reference>
<evidence type="ECO:0000256" key="1">
    <source>
        <dbReference type="ARBA" id="ARBA00023015"/>
    </source>
</evidence>
<keyword evidence="7" id="KW-1185">Reference proteome</keyword>
<sequence length="216" mass="23564">MRPENGTGGRQRSFIEEARRRQIIASAVEVISEVGYGRASLARIAKHAGISKGVISYHFAGKDELMEQLVIQLYVSGGEHIAPAVMAADGPRNQLLAYIGVNLGFIEANKKYVAALTDVVLNLRDADGKPRFASAEGEQEIIQPLIDIMREGQRNGEFGEFDPAVMAKSIRDAIDGAAGRAIREKDFDMTTYSAHVCRLFDLATRKGGRDDNRGGK</sequence>
<feature type="domain" description="HTH tetR-type" evidence="5">
    <location>
        <begin position="17"/>
        <end position="77"/>
    </location>
</feature>
<dbReference type="SUPFAM" id="SSF48498">
    <property type="entry name" value="Tetracyclin repressor-like, C-terminal domain"/>
    <property type="match status" value="1"/>
</dbReference>
<evidence type="ECO:0000313" key="7">
    <source>
        <dbReference type="Proteomes" id="UP001432062"/>
    </source>
</evidence>
<dbReference type="InterPro" id="IPR009057">
    <property type="entry name" value="Homeodomain-like_sf"/>
</dbReference>
<dbReference type="Pfam" id="PF00440">
    <property type="entry name" value="TetR_N"/>
    <property type="match status" value="1"/>
</dbReference>
<dbReference type="PANTHER" id="PTHR30055:SF234">
    <property type="entry name" value="HTH-TYPE TRANSCRIPTIONAL REGULATOR BETI"/>
    <property type="match status" value="1"/>
</dbReference>
<dbReference type="PROSITE" id="PS50977">
    <property type="entry name" value="HTH_TETR_2"/>
    <property type="match status" value="1"/>
</dbReference>
<protein>
    <submittedName>
        <fullName evidence="6">TetR/AcrR family transcriptional regulator</fullName>
    </submittedName>
</protein>
<accession>A0ABZ1YSI9</accession>
<dbReference type="Gene3D" id="1.10.10.60">
    <property type="entry name" value="Homeodomain-like"/>
    <property type="match status" value="1"/>
</dbReference>
<evidence type="ECO:0000256" key="4">
    <source>
        <dbReference type="PROSITE-ProRule" id="PRU00335"/>
    </source>
</evidence>
<dbReference type="Gene3D" id="1.10.357.10">
    <property type="entry name" value="Tetracycline Repressor, domain 2"/>
    <property type="match status" value="1"/>
</dbReference>
<gene>
    <name evidence="6" type="ORF">OG563_40040</name>
</gene>
<dbReference type="InterPro" id="IPR001647">
    <property type="entry name" value="HTH_TetR"/>
</dbReference>
<evidence type="ECO:0000256" key="2">
    <source>
        <dbReference type="ARBA" id="ARBA00023125"/>
    </source>
</evidence>
<proteinExistence type="predicted"/>
<keyword evidence="2 4" id="KW-0238">DNA-binding</keyword>
<evidence type="ECO:0000313" key="6">
    <source>
        <dbReference type="EMBL" id="WUV45250.1"/>
    </source>
</evidence>
<keyword evidence="3" id="KW-0804">Transcription</keyword>
<dbReference type="EMBL" id="CP109441">
    <property type="protein sequence ID" value="WUV45250.1"/>
    <property type="molecule type" value="Genomic_DNA"/>
</dbReference>